<accession>A0A226DGR3</accession>
<sequence>MTDTLRNFWDLDPVADPAGVEKEMLDLPVMPKLVTLAVECIYQIQNSLDETRLPKLKDLTLFKFHEVSDLTTRQKNPWRRHRGIQSVTMRMQGTCKWETFSETMVQLFPSVKEFHFTWFASYVPIDHVTKFLEPFQGWNLERADVVLLKKGEPASQTILAGLRSMATWKGEIKTATFYFNADRVDFTAHVDDFIRCSEGFANAGYFAG</sequence>
<dbReference type="OrthoDB" id="10257471at2759"/>
<evidence type="ECO:0000313" key="2">
    <source>
        <dbReference type="Proteomes" id="UP000198287"/>
    </source>
</evidence>
<comment type="caution">
    <text evidence="1">The sequence shown here is derived from an EMBL/GenBank/DDBJ whole genome shotgun (WGS) entry which is preliminary data.</text>
</comment>
<name>A0A226DGR3_FOLCA</name>
<dbReference type="EMBL" id="LNIX01000019">
    <property type="protein sequence ID" value="OXA44369.1"/>
    <property type="molecule type" value="Genomic_DNA"/>
</dbReference>
<proteinExistence type="predicted"/>
<evidence type="ECO:0000313" key="1">
    <source>
        <dbReference type="EMBL" id="OXA44369.1"/>
    </source>
</evidence>
<reference evidence="1 2" key="1">
    <citation type="submission" date="2015-12" db="EMBL/GenBank/DDBJ databases">
        <title>The genome of Folsomia candida.</title>
        <authorList>
            <person name="Faddeeva A."/>
            <person name="Derks M.F."/>
            <person name="Anvar Y."/>
            <person name="Smit S."/>
            <person name="Van Straalen N."/>
            <person name="Roelofs D."/>
        </authorList>
    </citation>
    <scope>NUCLEOTIDE SEQUENCE [LARGE SCALE GENOMIC DNA]</scope>
    <source>
        <strain evidence="1 2">VU population</strain>
        <tissue evidence="1">Whole body</tissue>
    </source>
</reference>
<gene>
    <name evidence="1" type="ORF">Fcan01_20996</name>
</gene>
<protein>
    <recommendedName>
        <fullName evidence="3">F-box domain-containing protein</fullName>
    </recommendedName>
</protein>
<organism evidence="1 2">
    <name type="scientific">Folsomia candida</name>
    <name type="common">Springtail</name>
    <dbReference type="NCBI Taxonomy" id="158441"/>
    <lineage>
        <taxon>Eukaryota</taxon>
        <taxon>Metazoa</taxon>
        <taxon>Ecdysozoa</taxon>
        <taxon>Arthropoda</taxon>
        <taxon>Hexapoda</taxon>
        <taxon>Collembola</taxon>
        <taxon>Entomobryomorpha</taxon>
        <taxon>Isotomoidea</taxon>
        <taxon>Isotomidae</taxon>
        <taxon>Proisotominae</taxon>
        <taxon>Folsomia</taxon>
    </lineage>
</organism>
<keyword evidence="2" id="KW-1185">Reference proteome</keyword>
<dbReference type="AlphaFoldDB" id="A0A226DGR3"/>
<evidence type="ECO:0008006" key="3">
    <source>
        <dbReference type="Google" id="ProtNLM"/>
    </source>
</evidence>
<dbReference type="Proteomes" id="UP000198287">
    <property type="component" value="Unassembled WGS sequence"/>
</dbReference>